<feature type="compositionally biased region" description="Low complexity" evidence="1">
    <location>
        <begin position="194"/>
        <end position="206"/>
    </location>
</feature>
<keyword evidence="2" id="KW-0812">Transmembrane</keyword>
<dbReference type="AlphaFoldDB" id="A0A2I1P9P8"/>
<evidence type="ECO:0000313" key="4">
    <source>
        <dbReference type="Proteomes" id="UP000234206"/>
    </source>
</evidence>
<comment type="caution">
    <text evidence="3">The sequence shown here is derived from an EMBL/GenBank/DDBJ whole genome shotgun (WGS) entry which is preliminary data.</text>
</comment>
<name>A0A2I1P9P8_9MICO</name>
<sequence length="257" mass="27966">MPPSLLVLVLVVLVWVGFGAQWWWKRRDHVKTVKSMDAFLDAMEALEQSVRMPDPRSRDLDHPPAQHVSPTAQLQPTVTVKPRRDEADVARAHAREAERRARAARGADLFTLGSVRDQLADASVRAGLLLATALGLLVSLAGALVGALSWFWVALFVLGFAATVAWSRKCAEMQLRGTGLRITGVRRGAREVPAGGRSASGRSRSVAARRGRSSAPTRAQRPARPGRPTHAPSRRPLPKGVKVTAAPRSQRRTAARR</sequence>
<evidence type="ECO:0000313" key="3">
    <source>
        <dbReference type="EMBL" id="PKZ41364.1"/>
    </source>
</evidence>
<feature type="transmembrane region" description="Helical" evidence="2">
    <location>
        <begin position="6"/>
        <end position="24"/>
    </location>
</feature>
<accession>A0A2I1P9P8</accession>
<feature type="transmembrane region" description="Helical" evidence="2">
    <location>
        <begin position="150"/>
        <end position="167"/>
    </location>
</feature>
<feature type="compositionally biased region" description="Basic and acidic residues" evidence="1">
    <location>
        <begin position="53"/>
        <end position="64"/>
    </location>
</feature>
<reference evidence="3 4" key="1">
    <citation type="submission" date="2017-12" db="EMBL/GenBank/DDBJ databases">
        <title>Phylogenetic diversity of female urinary microbiome.</title>
        <authorList>
            <person name="Thomas-White K."/>
            <person name="Wolfe A.J."/>
        </authorList>
    </citation>
    <scope>NUCLEOTIDE SEQUENCE [LARGE SCALE GENOMIC DNA]</scope>
    <source>
        <strain evidence="3 4">UMB1298</strain>
    </source>
</reference>
<proteinExistence type="predicted"/>
<keyword evidence="2" id="KW-1133">Transmembrane helix</keyword>
<feature type="transmembrane region" description="Helical" evidence="2">
    <location>
        <begin position="126"/>
        <end position="144"/>
    </location>
</feature>
<dbReference type="EMBL" id="PKIZ01000014">
    <property type="protein sequence ID" value="PKZ41364.1"/>
    <property type="molecule type" value="Genomic_DNA"/>
</dbReference>
<evidence type="ECO:0000256" key="2">
    <source>
        <dbReference type="SAM" id="Phobius"/>
    </source>
</evidence>
<keyword evidence="2" id="KW-0472">Membrane</keyword>
<dbReference type="Proteomes" id="UP000234206">
    <property type="component" value="Unassembled WGS sequence"/>
</dbReference>
<evidence type="ECO:0000256" key="1">
    <source>
        <dbReference type="SAM" id="MobiDB-lite"/>
    </source>
</evidence>
<protein>
    <submittedName>
        <fullName evidence="3">Uncharacterized protein</fullName>
    </submittedName>
</protein>
<dbReference type="RefSeq" id="WP_101849792.1">
    <property type="nucleotide sequence ID" value="NZ_JBHLVH010000006.1"/>
</dbReference>
<keyword evidence="4" id="KW-1185">Reference proteome</keyword>
<organism evidence="3 4">
    <name type="scientific">Kytococcus schroeteri</name>
    <dbReference type="NCBI Taxonomy" id="138300"/>
    <lineage>
        <taxon>Bacteria</taxon>
        <taxon>Bacillati</taxon>
        <taxon>Actinomycetota</taxon>
        <taxon>Actinomycetes</taxon>
        <taxon>Micrococcales</taxon>
        <taxon>Kytococcaceae</taxon>
        <taxon>Kytococcus</taxon>
    </lineage>
</organism>
<gene>
    <name evidence="3" type="ORF">CYJ76_08050</name>
</gene>
<dbReference type="OrthoDB" id="3218604at2"/>
<feature type="region of interest" description="Disordered" evidence="1">
    <location>
        <begin position="188"/>
        <end position="257"/>
    </location>
</feature>
<feature type="region of interest" description="Disordered" evidence="1">
    <location>
        <begin position="52"/>
        <end position="71"/>
    </location>
</feature>